<gene>
    <name evidence="3" type="ORF">B7Y86_10515</name>
</gene>
<name>A0A258HID2_9CAUL</name>
<dbReference type="PANTHER" id="PTHR32309:SF13">
    <property type="entry name" value="FERRIC ENTEROBACTIN TRANSPORT PROTEIN FEPE"/>
    <property type="match status" value="1"/>
</dbReference>
<keyword evidence="2" id="KW-1133">Transmembrane helix</keyword>
<dbReference type="GO" id="GO:0005886">
    <property type="term" value="C:plasma membrane"/>
    <property type="evidence" value="ECO:0007669"/>
    <property type="project" value="TreeGrafter"/>
</dbReference>
<proteinExistence type="predicted"/>
<dbReference type="GO" id="GO:0004713">
    <property type="term" value="F:protein tyrosine kinase activity"/>
    <property type="evidence" value="ECO:0007669"/>
    <property type="project" value="TreeGrafter"/>
</dbReference>
<feature type="coiled-coil region" evidence="1">
    <location>
        <begin position="198"/>
        <end position="225"/>
    </location>
</feature>
<dbReference type="Proteomes" id="UP000216147">
    <property type="component" value="Unassembled WGS sequence"/>
</dbReference>
<feature type="coiled-coil region" evidence="1">
    <location>
        <begin position="304"/>
        <end position="331"/>
    </location>
</feature>
<dbReference type="AlphaFoldDB" id="A0A258HID2"/>
<dbReference type="EMBL" id="NCEQ01000008">
    <property type="protein sequence ID" value="OYX56367.1"/>
    <property type="molecule type" value="Genomic_DNA"/>
</dbReference>
<reference evidence="3 4" key="1">
    <citation type="submission" date="2017-03" db="EMBL/GenBank/DDBJ databases">
        <title>Lifting the veil on microbial sulfur biogeochemistry in mining wastewaters.</title>
        <authorList>
            <person name="Kantor R.S."/>
            <person name="Colenbrander Nelson T."/>
            <person name="Marshall S."/>
            <person name="Bennett D."/>
            <person name="Apte S."/>
            <person name="Camacho D."/>
            <person name="Thomas B.C."/>
            <person name="Warren L.A."/>
            <person name="Banfield J.F."/>
        </authorList>
    </citation>
    <scope>NUCLEOTIDE SEQUENCE [LARGE SCALE GENOMIC DNA]</scope>
    <source>
        <strain evidence="3">32-68-21</strain>
    </source>
</reference>
<feature type="transmembrane region" description="Helical" evidence="2">
    <location>
        <begin position="29"/>
        <end position="50"/>
    </location>
</feature>
<keyword evidence="2" id="KW-0472">Membrane</keyword>
<feature type="transmembrane region" description="Helical" evidence="2">
    <location>
        <begin position="357"/>
        <end position="381"/>
    </location>
</feature>
<dbReference type="PANTHER" id="PTHR32309">
    <property type="entry name" value="TYROSINE-PROTEIN KINASE"/>
    <property type="match status" value="1"/>
</dbReference>
<protein>
    <submittedName>
        <fullName evidence="3">Chain-length determining protein</fullName>
    </submittedName>
</protein>
<dbReference type="InterPro" id="IPR050445">
    <property type="entry name" value="Bact_polysacc_biosynth/exp"/>
</dbReference>
<organism evidence="3 4">
    <name type="scientific">Brevundimonas subvibrioides</name>
    <dbReference type="NCBI Taxonomy" id="74313"/>
    <lineage>
        <taxon>Bacteria</taxon>
        <taxon>Pseudomonadati</taxon>
        <taxon>Pseudomonadota</taxon>
        <taxon>Alphaproteobacteria</taxon>
        <taxon>Caulobacterales</taxon>
        <taxon>Caulobacteraceae</taxon>
        <taxon>Brevundimonas</taxon>
    </lineage>
</organism>
<sequence>MAEAQINYLGPIPEALTFREERKPWWRRLPVGFLMVVALPTLLAAIYYLLIATPRYVSEARFIVRASTQSQPSAIGMALQGVGLSTAPSDAFAVHEYIKSRDALRELGRRYDIGAILNPPGADAFSRYPRLWDSRGEEGLYKGFNRFVVVGYDSTTGISTLRVEAFRAEDARQINQALLASGEQLINRLNERAMGDAVSEARTARDEARTRVSDVQQQLTAFRNREGFIDPELAARESSSLIGGLMATVAQLRADRAQLAGEAPQSPQLPILDGRIAAYERQITAERAKVAGASTSLAPRVGIYTDLELQRELANRELAEATSALLSAQQEARRQKLYLDRIVNPNLPDKPTLPHRWTAILTIFASAMLIYGVGWLVWAGVREHRQD</sequence>
<evidence type="ECO:0000313" key="3">
    <source>
        <dbReference type="EMBL" id="OYX56367.1"/>
    </source>
</evidence>
<keyword evidence="1" id="KW-0175">Coiled coil</keyword>
<evidence type="ECO:0000256" key="2">
    <source>
        <dbReference type="SAM" id="Phobius"/>
    </source>
</evidence>
<keyword evidence="2" id="KW-0812">Transmembrane</keyword>
<accession>A0A258HID2</accession>
<evidence type="ECO:0000313" key="4">
    <source>
        <dbReference type="Proteomes" id="UP000216147"/>
    </source>
</evidence>
<comment type="caution">
    <text evidence="3">The sequence shown here is derived from an EMBL/GenBank/DDBJ whole genome shotgun (WGS) entry which is preliminary data.</text>
</comment>
<evidence type="ECO:0000256" key="1">
    <source>
        <dbReference type="SAM" id="Coils"/>
    </source>
</evidence>